<organism evidence="1 2">
    <name type="scientific">Trichonephila clavipes</name>
    <name type="common">Golden silk orbweaver</name>
    <name type="synonym">Nephila clavipes</name>
    <dbReference type="NCBI Taxonomy" id="2585209"/>
    <lineage>
        <taxon>Eukaryota</taxon>
        <taxon>Metazoa</taxon>
        <taxon>Ecdysozoa</taxon>
        <taxon>Arthropoda</taxon>
        <taxon>Chelicerata</taxon>
        <taxon>Arachnida</taxon>
        <taxon>Araneae</taxon>
        <taxon>Araneomorphae</taxon>
        <taxon>Entelegynae</taxon>
        <taxon>Araneoidea</taxon>
        <taxon>Nephilidae</taxon>
        <taxon>Trichonephila</taxon>
    </lineage>
</organism>
<protein>
    <submittedName>
        <fullName evidence="1">Uncharacterized protein</fullName>
    </submittedName>
</protein>
<dbReference type="EMBL" id="BMAU01021324">
    <property type="protein sequence ID" value="GFY13805.1"/>
    <property type="molecule type" value="Genomic_DNA"/>
</dbReference>
<dbReference type="Proteomes" id="UP000887159">
    <property type="component" value="Unassembled WGS sequence"/>
</dbReference>
<dbReference type="AlphaFoldDB" id="A0A8X6VNV9"/>
<sequence>MVQVLSTKSCNMVLHCRRRVWSRIVIQQQNPRSEKPRPLFPNLSARSRSTSTLLRIGVLRVHLLLRRSPISIKRFFRMQNSGFFLNDVFTQLWPQSTEETYFPTHPRINRTN</sequence>
<reference evidence="1" key="1">
    <citation type="submission" date="2020-08" db="EMBL/GenBank/DDBJ databases">
        <title>Multicomponent nature underlies the extraordinary mechanical properties of spider dragline silk.</title>
        <authorList>
            <person name="Kono N."/>
            <person name="Nakamura H."/>
            <person name="Mori M."/>
            <person name="Yoshida Y."/>
            <person name="Ohtoshi R."/>
            <person name="Malay A.D."/>
            <person name="Moran D.A.P."/>
            <person name="Tomita M."/>
            <person name="Numata K."/>
            <person name="Arakawa K."/>
        </authorList>
    </citation>
    <scope>NUCLEOTIDE SEQUENCE</scope>
</reference>
<name>A0A8X6VNV9_TRICX</name>
<gene>
    <name evidence="1" type="ORF">TNCV_985771</name>
</gene>
<comment type="caution">
    <text evidence="1">The sequence shown here is derived from an EMBL/GenBank/DDBJ whole genome shotgun (WGS) entry which is preliminary data.</text>
</comment>
<evidence type="ECO:0000313" key="1">
    <source>
        <dbReference type="EMBL" id="GFY13805.1"/>
    </source>
</evidence>
<proteinExistence type="predicted"/>
<accession>A0A8X6VNV9</accession>
<keyword evidence="2" id="KW-1185">Reference proteome</keyword>
<evidence type="ECO:0000313" key="2">
    <source>
        <dbReference type="Proteomes" id="UP000887159"/>
    </source>
</evidence>